<evidence type="ECO:0000313" key="2">
    <source>
        <dbReference type="Proteomes" id="UP000036261"/>
    </source>
</evidence>
<comment type="caution">
    <text evidence="1">The sequence shown here is derived from an EMBL/GenBank/DDBJ whole genome shotgun (WGS) entry which is preliminary data.</text>
</comment>
<dbReference type="EMBL" id="LFND01000005">
    <property type="protein sequence ID" value="KMQ61622.1"/>
    <property type="molecule type" value="Genomic_DNA"/>
</dbReference>
<dbReference type="PATRIC" id="fig|558151.6.peg.3523"/>
<proteinExistence type="predicted"/>
<sequence>MIRKISITLLIIILVSAVFQSCSNKKAENFQEILTKKEAQMTAMLIGEKGFESVKLDYLIAHDYTKALYITDQEEKEFNTIIKEIEMADIEGVQKGKETQQAVLNYYKALKDLFLFSRKEIEQEKLMRYSKDDKEIRAAQDRRLELGYEKQELYQKVFKADEKFFTVKKQFEEENNLEWR</sequence>
<dbReference type="OrthoDB" id="762784at2"/>
<evidence type="ECO:0000313" key="1">
    <source>
        <dbReference type="EMBL" id="KMQ61622.1"/>
    </source>
</evidence>
<keyword evidence="2" id="KW-1185">Reference proteome</keyword>
<gene>
    <name evidence="1" type="ORF">ACM46_16660</name>
</gene>
<reference evidence="1 2" key="1">
    <citation type="journal article" date="2013" name="Int. J. Syst. Evol. Microbiol.">
        <title>Chryseobacterium angstadtii sp. nov., isolated from a newt tank.</title>
        <authorList>
            <person name="Kirk K.E."/>
            <person name="Hoffman J.A."/>
            <person name="Smith K.A."/>
            <person name="Strahan B.L."/>
            <person name="Failor K.C."/>
            <person name="Krebs J.E."/>
            <person name="Gale A.N."/>
            <person name="Do T.D."/>
            <person name="Sontag T.C."/>
            <person name="Batties A.M."/>
            <person name="Mistiszyn K."/>
            <person name="Newman J.D."/>
        </authorList>
    </citation>
    <scope>NUCLEOTIDE SEQUENCE [LARGE SCALE GENOMIC DNA]</scope>
    <source>
        <strain evidence="1 2">KM</strain>
    </source>
</reference>
<protein>
    <recommendedName>
        <fullName evidence="3">Lipoprotein</fullName>
    </recommendedName>
</protein>
<dbReference type="RefSeq" id="WP_048507790.1">
    <property type="nucleotide sequence ID" value="NZ_LFND01000005.1"/>
</dbReference>
<dbReference type="AlphaFoldDB" id="A0A0J7I5J8"/>
<name>A0A0J7I5J8_9FLAO</name>
<evidence type="ECO:0008006" key="3">
    <source>
        <dbReference type="Google" id="ProtNLM"/>
    </source>
</evidence>
<dbReference type="Proteomes" id="UP000036261">
    <property type="component" value="Unassembled WGS sequence"/>
</dbReference>
<organism evidence="1 2">
    <name type="scientific">Chryseobacterium angstadtii</name>
    <dbReference type="NCBI Taxonomy" id="558151"/>
    <lineage>
        <taxon>Bacteria</taxon>
        <taxon>Pseudomonadati</taxon>
        <taxon>Bacteroidota</taxon>
        <taxon>Flavobacteriia</taxon>
        <taxon>Flavobacteriales</taxon>
        <taxon>Weeksellaceae</taxon>
        <taxon>Chryseobacterium group</taxon>
        <taxon>Chryseobacterium</taxon>
    </lineage>
</organism>
<accession>A0A0J7I5J8</accession>
<dbReference type="PROSITE" id="PS51257">
    <property type="entry name" value="PROKAR_LIPOPROTEIN"/>
    <property type="match status" value="1"/>
</dbReference>